<feature type="binding site" evidence="6">
    <location>
        <begin position="32"/>
        <end position="39"/>
    </location>
    <ligand>
        <name>ATP</name>
        <dbReference type="ChEBI" id="CHEBI:30616"/>
    </ligand>
</feature>
<dbReference type="PANTHER" id="PTHR43977">
    <property type="entry name" value="STRUCTURAL MAINTENANCE OF CHROMOSOMES PROTEIN 3"/>
    <property type="match status" value="1"/>
</dbReference>
<dbReference type="GO" id="GO:0005694">
    <property type="term" value="C:chromosome"/>
    <property type="evidence" value="ECO:0007669"/>
    <property type="project" value="InterPro"/>
</dbReference>
<dbReference type="Gene3D" id="1.20.5.340">
    <property type="match status" value="1"/>
</dbReference>
<dbReference type="GO" id="GO:0005737">
    <property type="term" value="C:cytoplasm"/>
    <property type="evidence" value="ECO:0007669"/>
    <property type="project" value="UniProtKB-SubCell"/>
</dbReference>
<comment type="subunit">
    <text evidence="6">Homodimer.</text>
</comment>
<dbReference type="SUPFAM" id="SSF52540">
    <property type="entry name" value="P-loop containing nucleoside triphosphate hydrolases"/>
    <property type="match status" value="2"/>
</dbReference>
<keyword evidence="1 6" id="KW-0963">Cytoplasm</keyword>
<gene>
    <name evidence="6 8" type="primary">smc</name>
    <name evidence="8" type="ORF">NNL22_04970</name>
</gene>
<feature type="coiled-coil region" evidence="6">
    <location>
        <begin position="994"/>
        <end position="1021"/>
    </location>
</feature>
<dbReference type="AlphaFoldDB" id="A0A9E8KKB2"/>
<dbReference type="InterPro" id="IPR011890">
    <property type="entry name" value="SMC_prok"/>
</dbReference>
<dbReference type="GO" id="GO:0006260">
    <property type="term" value="P:DNA replication"/>
    <property type="evidence" value="ECO:0007669"/>
    <property type="project" value="UniProtKB-UniRule"/>
</dbReference>
<evidence type="ECO:0000313" key="8">
    <source>
        <dbReference type="EMBL" id="UZW75936.1"/>
    </source>
</evidence>
<dbReference type="PIRSF" id="PIRSF005719">
    <property type="entry name" value="SMC"/>
    <property type="match status" value="1"/>
</dbReference>
<evidence type="ECO:0000313" key="9">
    <source>
        <dbReference type="Proteomes" id="UP001164472"/>
    </source>
</evidence>
<comment type="similarity">
    <text evidence="6">Belongs to the SMC family.</text>
</comment>
<keyword evidence="4 6" id="KW-0175">Coiled coil</keyword>
<dbReference type="GO" id="GO:0016887">
    <property type="term" value="F:ATP hydrolysis activity"/>
    <property type="evidence" value="ECO:0007669"/>
    <property type="project" value="InterPro"/>
</dbReference>
<dbReference type="GO" id="GO:0030261">
    <property type="term" value="P:chromosome condensation"/>
    <property type="evidence" value="ECO:0007669"/>
    <property type="project" value="InterPro"/>
</dbReference>
<feature type="coiled-coil region" evidence="6">
    <location>
        <begin position="859"/>
        <end position="921"/>
    </location>
</feature>
<evidence type="ECO:0000256" key="4">
    <source>
        <dbReference type="ARBA" id="ARBA00023054"/>
    </source>
</evidence>
<feature type="coiled-coil region" evidence="6">
    <location>
        <begin position="670"/>
        <end position="778"/>
    </location>
</feature>
<evidence type="ECO:0000256" key="3">
    <source>
        <dbReference type="ARBA" id="ARBA00022840"/>
    </source>
</evidence>
<dbReference type="EMBL" id="CP101527">
    <property type="protein sequence ID" value="UZW75936.1"/>
    <property type="molecule type" value="Genomic_DNA"/>
</dbReference>
<dbReference type="GO" id="GO:0007059">
    <property type="term" value="P:chromosome segregation"/>
    <property type="evidence" value="ECO:0007669"/>
    <property type="project" value="UniProtKB-UniRule"/>
</dbReference>
<dbReference type="Proteomes" id="UP001164472">
    <property type="component" value="Chromosome"/>
</dbReference>
<name>A0A9E8KKB2_9ALTE</name>
<dbReference type="GO" id="GO:0003677">
    <property type="term" value="F:DNA binding"/>
    <property type="evidence" value="ECO:0007669"/>
    <property type="project" value="UniProtKB-UniRule"/>
</dbReference>
<dbReference type="RefSeq" id="WP_251811685.1">
    <property type="nucleotide sequence ID" value="NZ_CP101527.1"/>
</dbReference>
<sequence length="1176" mass="133664">MRLKSIKLAGFKSFVDPTTVPFPTNLAAVVGPNGCGKSNIIDAVRWVMGESSAKHLRGESMTDVIFNGSNGRKPVGQASIELVFDNSEGKLVGEYAQFNEISIRRKVTREAQSFYYLNGIKCRRRDITDLFLGTGLGPRSYAIIEQGMISKLIESKPEELRVFLEEAAGISKYKERRRDTERRMKRTEENLERLSDIRDELERQLSHLHKQAQAAEKYTELKKEERLKNAQLNAVKWRDLDRKVADKRSEVSALELALEEILYARTSNDTLSEQLRVEQHDSNEEFNRVQARYYESGAEIARVEQSLQHQKERAAQLDRELKEVVSSIEELKEELATDQQRLDDIEIEYETLLPELEESNAQSEESSEKLAAMEDEMQRWQHDWDQFNQQSSDARQRAEVEQSRIRQSEQSLVRIGDKATRLQEELNSLQGQNDHTVIDELKEQIAEKEMIVEDARIVKLEASEVISASRDAISQLEQQLAERRNTYQQDTGMLASKVALQKGALGDDDQDRVNWFKAQGIDTGSPLTQQLTVRGGWDVAVEVVLGRLLQSIKVPSLDSVKALSSSEVAVAVSLFEDAEESNIERVNEGSEQPTTQTPLADYVDGADFYKGILQKVYTAQSMTEAISNRQTLQSDESIVLADGTWVGRHWVKLGKKDAVGSGLIQRQKEIDELTKVVAEQREAISALQSEVDNARSNLQDNEVKLETAARNVSDAERALSLLMSQLSSTEVKFEQIQARVSRTKEDLEDLTIQKEQELEVLEESRINWQAAMDEMDKNADEREIQLQRRDEIRASLDNYRQQARHQRDTSHQLQLKVQAAKNQKETLSSTIYKLTLQLERSNERYQMLMENSETNADPVEELQIRLEELLENRLGEEELLNSARDNLERVDALIRDQERVRNESEQKLNDIRGRLERERMDAQALEIHRTGIEEQLTKDSFDLQAVLNILPEEAEEKVWVAELEKIGNRIQRLGAINLAAIDEYKVQSERKTYLDAQDADLKEALETLESAIRKIDRETRARFKETYDKVNNGLQELFPKVFGGGSAYLDLTGDDLLETGVSIMARPPGKKNSTIHLLSGGEKALTAIALIFSIFQLNPAPFCMLDEVDAPLDDANVARYANMVKEMSSQVQFIYITHNKIAMEMADQLMGVTMHEPGVSRLVSVDVEEAAKLASA</sequence>
<dbReference type="InterPro" id="IPR027417">
    <property type="entry name" value="P-loop_NTPase"/>
</dbReference>
<keyword evidence="3 6" id="KW-0067">ATP-binding</keyword>
<dbReference type="GO" id="GO:0007062">
    <property type="term" value="P:sister chromatid cohesion"/>
    <property type="evidence" value="ECO:0007669"/>
    <property type="project" value="InterPro"/>
</dbReference>
<dbReference type="KEGG" id="asem:NNL22_04970"/>
<dbReference type="GO" id="GO:0005524">
    <property type="term" value="F:ATP binding"/>
    <property type="evidence" value="ECO:0007669"/>
    <property type="project" value="UniProtKB-UniRule"/>
</dbReference>
<dbReference type="SUPFAM" id="SSF75553">
    <property type="entry name" value="Smc hinge domain"/>
    <property type="match status" value="1"/>
</dbReference>
<dbReference type="CDD" id="cd03278">
    <property type="entry name" value="ABC_SMC_barmotin"/>
    <property type="match status" value="2"/>
</dbReference>
<accession>A0A9E8KKB2</accession>
<dbReference type="NCBIfam" id="TIGR02168">
    <property type="entry name" value="SMC_prok_B"/>
    <property type="match status" value="1"/>
</dbReference>
<evidence type="ECO:0000259" key="7">
    <source>
        <dbReference type="Pfam" id="PF02463"/>
    </source>
</evidence>
<comment type="subcellular location">
    <subcellularLocation>
        <location evidence="6">Cytoplasm</location>
    </subcellularLocation>
</comment>
<feature type="coiled-coil region" evidence="6">
    <location>
        <begin position="170"/>
        <end position="218"/>
    </location>
</feature>
<dbReference type="InterPro" id="IPR024704">
    <property type="entry name" value="SMC"/>
</dbReference>
<keyword evidence="9" id="KW-1185">Reference proteome</keyword>
<organism evidence="8 9">
    <name type="scientific">Alkalimarinus sediminis</name>
    <dbReference type="NCBI Taxonomy" id="1632866"/>
    <lineage>
        <taxon>Bacteria</taxon>
        <taxon>Pseudomonadati</taxon>
        <taxon>Pseudomonadota</taxon>
        <taxon>Gammaproteobacteria</taxon>
        <taxon>Alteromonadales</taxon>
        <taxon>Alteromonadaceae</taxon>
        <taxon>Alkalimarinus</taxon>
    </lineage>
</organism>
<feature type="domain" description="RecF/RecN/SMC N-terminal" evidence="7">
    <location>
        <begin position="3"/>
        <end position="1160"/>
    </location>
</feature>
<dbReference type="Gene3D" id="3.40.50.300">
    <property type="entry name" value="P-loop containing nucleotide triphosphate hydrolases"/>
    <property type="match status" value="2"/>
</dbReference>
<keyword evidence="5 6" id="KW-0238">DNA-binding</keyword>
<dbReference type="InterPro" id="IPR003395">
    <property type="entry name" value="RecF/RecN/SMC_N"/>
</dbReference>
<keyword evidence="2 6" id="KW-0547">Nucleotide-binding</keyword>
<evidence type="ECO:0000256" key="5">
    <source>
        <dbReference type="ARBA" id="ARBA00023125"/>
    </source>
</evidence>
<dbReference type="InterPro" id="IPR036277">
    <property type="entry name" value="SMC_hinge_sf"/>
</dbReference>
<comment type="domain">
    <text evidence="6">Contains large globular domains required for ATP hydrolysis at each terminus and a third globular domain forming a flexible hinge near the middle of the molecule. These domains are separated by coiled-coil structures.</text>
</comment>
<evidence type="ECO:0000256" key="6">
    <source>
        <dbReference type="HAMAP-Rule" id="MF_01894"/>
    </source>
</evidence>
<proteinExistence type="inferred from homology"/>
<reference evidence="8" key="1">
    <citation type="submission" date="2022-07" db="EMBL/GenBank/DDBJ databases">
        <title>Alkalimarinus sp. nov., isolated from gut of a Alitta virens.</title>
        <authorList>
            <person name="Yang A.I."/>
            <person name="Shin N.-R."/>
        </authorList>
    </citation>
    <scope>NUCLEOTIDE SEQUENCE</scope>
    <source>
        <strain evidence="8">FA028</strain>
    </source>
</reference>
<dbReference type="Pfam" id="PF02463">
    <property type="entry name" value="SMC_N"/>
    <property type="match status" value="1"/>
</dbReference>
<evidence type="ECO:0000256" key="2">
    <source>
        <dbReference type="ARBA" id="ARBA00022741"/>
    </source>
</evidence>
<comment type="function">
    <text evidence="6">Required for chromosome condensation and partitioning.</text>
</comment>
<protein>
    <recommendedName>
        <fullName evidence="6">Chromosome partition protein Smc</fullName>
    </recommendedName>
</protein>
<feature type="coiled-coil region" evidence="6">
    <location>
        <begin position="300"/>
        <end position="486"/>
    </location>
</feature>
<evidence type="ECO:0000256" key="1">
    <source>
        <dbReference type="ARBA" id="ARBA00022490"/>
    </source>
</evidence>
<dbReference type="HAMAP" id="MF_01894">
    <property type="entry name" value="Smc_prok"/>
    <property type="match status" value="1"/>
</dbReference>